<dbReference type="AlphaFoldDB" id="A0A8X6U3W5"/>
<protein>
    <submittedName>
        <fullName evidence="1">Uncharacterized protein</fullName>
    </submittedName>
</protein>
<evidence type="ECO:0000313" key="1">
    <source>
        <dbReference type="EMBL" id="GFT75791.1"/>
    </source>
</evidence>
<proteinExistence type="predicted"/>
<comment type="caution">
    <text evidence="1">The sequence shown here is derived from an EMBL/GenBank/DDBJ whole genome shotgun (WGS) entry which is preliminary data.</text>
</comment>
<organism evidence="1 2">
    <name type="scientific">Nephila pilipes</name>
    <name type="common">Giant wood spider</name>
    <name type="synonym">Nephila maculata</name>
    <dbReference type="NCBI Taxonomy" id="299642"/>
    <lineage>
        <taxon>Eukaryota</taxon>
        <taxon>Metazoa</taxon>
        <taxon>Ecdysozoa</taxon>
        <taxon>Arthropoda</taxon>
        <taxon>Chelicerata</taxon>
        <taxon>Arachnida</taxon>
        <taxon>Araneae</taxon>
        <taxon>Araneomorphae</taxon>
        <taxon>Entelegynae</taxon>
        <taxon>Araneoidea</taxon>
        <taxon>Nephilidae</taxon>
        <taxon>Nephila</taxon>
    </lineage>
</organism>
<reference evidence="1" key="1">
    <citation type="submission" date="2020-08" db="EMBL/GenBank/DDBJ databases">
        <title>Multicomponent nature underlies the extraordinary mechanical properties of spider dragline silk.</title>
        <authorList>
            <person name="Kono N."/>
            <person name="Nakamura H."/>
            <person name="Mori M."/>
            <person name="Yoshida Y."/>
            <person name="Ohtoshi R."/>
            <person name="Malay A.D."/>
            <person name="Moran D.A.P."/>
            <person name="Tomita M."/>
            <person name="Numata K."/>
            <person name="Arakawa K."/>
        </authorList>
    </citation>
    <scope>NUCLEOTIDE SEQUENCE</scope>
</reference>
<gene>
    <name evidence="1" type="ORF">NPIL_346821</name>
</gene>
<keyword evidence="2" id="KW-1185">Reference proteome</keyword>
<name>A0A8X6U3W5_NEPPI</name>
<sequence length="107" mass="12033">MSLTCVFRKNATGNSLASNAGPELAPKEIKRWTQHWDILPCPTVKQEHHSLPFSVAFPLLLPIQTWDNIDTSQSSFPEDIEAVQGLESMIKSMSSLSMTNKTMLHHR</sequence>
<accession>A0A8X6U3W5</accession>
<evidence type="ECO:0000313" key="2">
    <source>
        <dbReference type="Proteomes" id="UP000887013"/>
    </source>
</evidence>
<dbReference type="Proteomes" id="UP000887013">
    <property type="component" value="Unassembled WGS sequence"/>
</dbReference>
<dbReference type="EMBL" id="BMAW01117562">
    <property type="protein sequence ID" value="GFT75791.1"/>
    <property type="molecule type" value="Genomic_DNA"/>
</dbReference>